<feature type="transmembrane region" description="Helical" evidence="6">
    <location>
        <begin position="289"/>
        <end position="309"/>
    </location>
</feature>
<feature type="transmembrane region" description="Helical" evidence="6">
    <location>
        <begin position="106"/>
        <end position="126"/>
    </location>
</feature>
<dbReference type="GO" id="GO:0035435">
    <property type="term" value="P:phosphate ion transmembrane transport"/>
    <property type="evidence" value="ECO:0007669"/>
    <property type="project" value="TreeGrafter"/>
</dbReference>
<keyword evidence="4 6" id="KW-1133">Transmembrane helix</keyword>
<dbReference type="PANTHER" id="PTHR43826">
    <property type="entry name" value="GLUCOSE-6-PHOSPHATE EXCHANGER SLC37A4"/>
    <property type="match status" value="1"/>
</dbReference>
<dbReference type="GO" id="GO:0005886">
    <property type="term" value="C:plasma membrane"/>
    <property type="evidence" value="ECO:0007669"/>
    <property type="project" value="UniProtKB-SubCell"/>
</dbReference>
<dbReference type="InterPro" id="IPR020846">
    <property type="entry name" value="MFS_dom"/>
</dbReference>
<reference evidence="8" key="1">
    <citation type="submission" date="2021-03" db="EMBL/GenBank/DDBJ databases">
        <title>Comparative Genomics and Metabolomics in the genus Turicibacter.</title>
        <authorList>
            <person name="Maki J."/>
            <person name="Looft T."/>
        </authorList>
    </citation>
    <scope>NUCLEOTIDE SEQUENCE</scope>
    <source>
        <strain evidence="8">ISU324</strain>
    </source>
</reference>
<evidence type="ECO:0000256" key="2">
    <source>
        <dbReference type="ARBA" id="ARBA00022448"/>
    </source>
</evidence>
<evidence type="ECO:0000313" key="8">
    <source>
        <dbReference type="EMBL" id="UUF07883.1"/>
    </source>
</evidence>
<feature type="transmembrane region" description="Helical" evidence="6">
    <location>
        <begin position="138"/>
        <end position="161"/>
    </location>
</feature>
<keyword evidence="5 6" id="KW-0472">Membrane</keyword>
<keyword evidence="3 6" id="KW-0812">Transmembrane</keyword>
<feature type="transmembrane region" description="Helical" evidence="6">
    <location>
        <begin position="225"/>
        <end position="246"/>
    </location>
</feature>
<evidence type="ECO:0000256" key="5">
    <source>
        <dbReference type="ARBA" id="ARBA00023136"/>
    </source>
</evidence>
<evidence type="ECO:0000256" key="6">
    <source>
        <dbReference type="SAM" id="Phobius"/>
    </source>
</evidence>
<proteinExistence type="predicted"/>
<feature type="transmembrane region" description="Helical" evidence="6">
    <location>
        <begin position="393"/>
        <end position="414"/>
    </location>
</feature>
<dbReference type="AlphaFoldDB" id="A0A9Q9CQE4"/>
<feature type="transmembrane region" description="Helical" evidence="6">
    <location>
        <begin position="52"/>
        <end position="73"/>
    </location>
</feature>
<feature type="transmembrane region" description="Helical" evidence="6">
    <location>
        <begin position="349"/>
        <end position="373"/>
    </location>
</feature>
<dbReference type="PANTHER" id="PTHR43826:SF3">
    <property type="entry name" value="GLUCOSE-6-PHOSPHATE EXCHANGER SLC37A4"/>
    <property type="match status" value="1"/>
</dbReference>
<protein>
    <submittedName>
        <fullName evidence="8">MFS transporter</fullName>
    </submittedName>
</protein>
<dbReference type="GO" id="GO:0061513">
    <property type="term" value="F:glucose 6-phosphate:phosphate antiporter activity"/>
    <property type="evidence" value="ECO:0007669"/>
    <property type="project" value="TreeGrafter"/>
</dbReference>
<sequence>MKSYNFYKWRIWIILTFSFVLSLFHRGSMGVISSPMSADLNATATQVSNIASVTFYTYALMQIPAGLLLDLYGYRKISGFGVLLTGIGSILLGITPSISLAYMGRLLVGLGTSVIFISVLKAQSIWFNQREFTRASGLLSFIGNMGGMLATFPLAILVAYMGWRSSMTWMGFLCVIISLLIFIYVKNHPNDYGFEAKGKTGISQKINLKQALKTVLLNRSIWRNFFALFTLVGCTTAFSGVWGVNYLSTVYHLTETKASFYISFILIGLIVGSLCINKILSWFKYQISLCQRIASTLMTLCWIYFLIIANGQPPLSILPILLFMIGFFATAHILSFTDITNYCTPDNNGLASSFINAGEFIASSLITLLIGTFLDLTYVGSSTDAVRYYSASQYKLCFFIFLFISALGILTSFISCKQEQEKSSSTLTTTH</sequence>
<evidence type="ECO:0000256" key="3">
    <source>
        <dbReference type="ARBA" id="ARBA00022692"/>
    </source>
</evidence>
<dbReference type="PROSITE" id="PS50850">
    <property type="entry name" value="MFS"/>
    <property type="match status" value="1"/>
</dbReference>
<dbReference type="InterPro" id="IPR036259">
    <property type="entry name" value="MFS_trans_sf"/>
</dbReference>
<feature type="transmembrane region" description="Helical" evidence="6">
    <location>
        <begin position="80"/>
        <end position="100"/>
    </location>
</feature>
<dbReference type="RefSeq" id="WP_212724851.1">
    <property type="nucleotide sequence ID" value="NZ_CP071250.1"/>
</dbReference>
<dbReference type="Gene3D" id="1.20.1250.20">
    <property type="entry name" value="MFS general substrate transporter like domains"/>
    <property type="match status" value="2"/>
</dbReference>
<comment type="subcellular location">
    <subcellularLocation>
        <location evidence="1">Cell membrane</location>
        <topology evidence="1">Multi-pass membrane protein</topology>
    </subcellularLocation>
</comment>
<dbReference type="Pfam" id="PF07690">
    <property type="entry name" value="MFS_1"/>
    <property type="match status" value="1"/>
</dbReference>
<accession>A0A9Q9CQE4</accession>
<keyword evidence="2" id="KW-0813">Transport</keyword>
<evidence type="ECO:0000313" key="9">
    <source>
        <dbReference type="Proteomes" id="UP001058072"/>
    </source>
</evidence>
<name>A0A9Q9CQE4_9FIRM</name>
<feature type="domain" description="Major facilitator superfamily (MFS) profile" evidence="7">
    <location>
        <begin position="11"/>
        <end position="420"/>
    </location>
</feature>
<feature type="transmembrane region" description="Helical" evidence="6">
    <location>
        <begin position="258"/>
        <end position="277"/>
    </location>
</feature>
<dbReference type="InterPro" id="IPR051337">
    <property type="entry name" value="OPA_Antiporter"/>
</dbReference>
<evidence type="ECO:0000256" key="4">
    <source>
        <dbReference type="ARBA" id="ARBA00022989"/>
    </source>
</evidence>
<evidence type="ECO:0000256" key="1">
    <source>
        <dbReference type="ARBA" id="ARBA00004651"/>
    </source>
</evidence>
<gene>
    <name evidence="8" type="ORF">J0J70_09695</name>
</gene>
<dbReference type="SUPFAM" id="SSF103473">
    <property type="entry name" value="MFS general substrate transporter"/>
    <property type="match status" value="1"/>
</dbReference>
<dbReference type="InterPro" id="IPR011701">
    <property type="entry name" value="MFS"/>
</dbReference>
<organism evidence="8 9">
    <name type="scientific">Turicibacter bilis</name>
    <dbReference type="NCBI Taxonomy" id="2735723"/>
    <lineage>
        <taxon>Bacteria</taxon>
        <taxon>Bacillati</taxon>
        <taxon>Bacillota</taxon>
        <taxon>Erysipelotrichia</taxon>
        <taxon>Erysipelotrichales</taxon>
        <taxon>Turicibacteraceae</taxon>
        <taxon>Turicibacter</taxon>
    </lineage>
</organism>
<feature type="transmembrane region" description="Helical" evidence="6">
    <location>
        <begin position="315"/>
        <end position="337"/>
    </location>
</feature>
<dbReference type="Proteomes" id="UP001058072">
    <property type="component" value="Chromosome"/>
</dbReference>
<feature type="transmembrane region" description="Helical" evidence="6">
    <location>
        <begin position="167"/>
        <end position="185"/>
    </location>
</feature>
<dbReference type="EMBL" id="CP071250">
    <property type="protein sequence ID" value="UUF07883.1"/>
    <property type="molecule type" value="Genomic_DNA"/>
</dbReference>
<evidence type="ECO:0000259" key="7">
    <source>
        <dbReference type="PROSITE" id="PS50850"/>
    </source>
</evidence>